<feature type="compositionally biased region" description="Basic and acidic residues" evidence="1">
    <location>
        <begin position="43"/>
        <end position="54"/>
    </location>
</feature>
<reference evidence="2 3" key="1">
    <citation type="submission" date="2018-01" db="EMBL/GenBank/DDBJ databases">
        <title>Comparison of the Chinese Bamboo Partridge and Red Junglefowl genome sequences highlights the importance of demography in genome evolution.</title>
        <authorList>
            <person name="Tiley G.P."/>
            <person name="Kimball R.T."/>
            <person name="Braun E.L."/>
            <person name="Burleigh J.G."/>
        </authorList>
    </citation>
    <scope>NUCLEOTIDE SEQUENCE [LARGE SCALE GENOMIC DNA]</scope>
    <source>
        <strain evidence="2">RTK389</strain>
        <tissue evidence="2">Blood</tissue>
    </source>
</reference>
<dbReference type="OrthoDB" id="8922241at2759"/>
<sequence length="167" mass="18354">ELAVSSPDIPSQTEKNEELCVQDSQEPSKPCVQGSQEAPQTLKKMDQKKEPLGKDEVTLICGTKFPRVVMHVLSLSAQKKKLSREEHSDSEVEDDPAEFGSEEVLPLENEKASEVASLPENIRVKEEGPVASQEASAPSPDPQVQKCPEGEQAKPKSKKKPSRVYMC</sequence>
<evidence type="ECO:0000256" key="1">
    <source>
        <dbReference type="SAM" id="MobiDB-lite"/>
    </source>
</evidence>
<feature type="compositionally biased region" description="Acidic residues" evidence="1">
    <location>
        <begin position="91"/>
        <end position="101"/>
    </location>
</feature>
<dbReference type="EMBL" id="PPHD01036783">
    <property type="protein sequence ID" value="POI25043.1"/>
    <property type="molecule type" value="Genomic_DNA"/>
</dbReference>
<dbReference type="AlphaFoldDB" id="A0A2P4SLR6"/>
<feature type="region of interest" description="Disordered" evidence="1">
    <location>
        <begin position="77"/>
        <end position="167"/>
    </location>
</feature>
<organism evidence="2 3">
    <name type="scientific">Bambusicola thoracicus</name>
    <name type="common">Chinese bamboo-partridge</name>
    <name type="synonym">Perdix thoracica</name>
    <dbReference type="NCBI Taxonomy" id="9083"/>
    <lineage>
        <taxon>Eukaryota</taxon>
        <taxon>Metazoa</taxon>
        <taxon>Chordata</taxon>
        <taxon>Craniata</taxon>
        <taxon>Vertebrata</taxon>
        <taxon>Euteleostomi</taxon>
        <taxon>Archelosauria</taxon>
        <taxon>Archosauria</taxon>
        <taxon>Dinosauria</taxon>
        <taxon>Saurischia</taxon>
        <taxon>Theropoda</taxon>
        <taxon>Coelurosauria</taxon>
        <taxon>Aves</taxon>
        <taxon>Neognathae</taxon>
        <taxon>Galloanserae</taxon>
        <taxon>Galliformes</taxon>
        <taxon>Phasianidae</taxon>
        <taxon>Perdicinae</taxon>
        <taxon>Bambusicola</taxon>
    </lineage>
</organism>
<feature type="compositionally biased region" description="Polar residues" evidence="1">
    <location>
        <begin position="22"/>
        <end position="39"/>
    </location>
</feature>
<accession>A0A2P4SLR6</accession>
<dbReference type="Proteomes" id="UP000237246">
    <property type="component" value="Unassembled WGS sequence"/>
</dbReference>
<feature type="compositionally biased region" description="Basic residues" evidence="1">
    <location>
        <begin position="155"/>
        <end position="167"/>
    </location>
</feature>
<protein>
    <submittedName>
        <fullName evidence="2">Uncharacterized protein</fullName>
    </submittedName>
</protein>
<evidence type="ECO:0000313" key="3">
    <source>
        <dbReference type="Proteomes" id="UP000237246"/>
    </source>
</evidence>
<feature type="region of interest" description="Disordered" evidence="1">
    <location>
        <begin position="1"/>
        <end position="54"/>
    </location>
</feature>
<proteinExistence type="predicted"/>
<keyword evidence="3" id="KW-1185">Reference proteome</keyword>
<name>A0A2P4SLR6_BAMTH</name>
<evidence type="ECO:0000313" key="2">
    <source>
        <dbReference type="EMBL" id="POI25043.1"/>
    </source>
</evidence>
<feature type="non-terminal residue" evidence="2">
    <location>
        <position position="1"/>
    </location>
</feature>
<comment type="caution">
    <text evidence="2">The sequence shown here is derived from an EMBL/GenBank/DDBJ whole genome shotgun (WGS) entry which is preliminary data.</text>
</comment>
<gene>
    <name evidence="2" type="ORF">CIB84_011206</name>
</gene>